<proteinExistence type="inferred from homology"/>
<feature type="domain" description="Trafficking kinesin-binding protein C-terminal" evidence="6">
    <location>
        <begin position="384"/>
        <end position="553"/>
    </location>
</feature>
<dbReference type="GO" id="GO:0006605">
    <property type="term" value="P:protein targeting"/>
    <property type="evidence" value="ECO:0007669"/>
    <property type="project" value="TreeGrafter"/>
</dbReference>
<keyword evidence="3" id="KW-0175">Coiled coil</keyword>
<dbReference type="GO" id="GO:0048311">
    <property type="term" value="P:mitochondrion distribution"/>
    <property type="evidence" value="ECO:0007669"/>
    <property type="project" value="TreeGrafter"/>
</dbReference>
<evidence type="ECO:0000256" key="3">
    <source>
        <dbReference type="ARBA" id="ARBA00023054"/>
    </source>
</evidence>
<evidence type="ECO:0008006" key="10">
    <source>
        <dbReference type="Google" id="ProtNLM"/>
    </source>
</evidence>
<keyword evidence="9" id="KW-1185">Reference proteome</keyword>
<reference evidence="8" key="1">
    <citation type="submission" date="2021-11" db="EMBL/GenBank/DDBJ databases">
        <authorList>
            <person name="Schell T."/>
        </authorList>
    </citation>
    <scope>NUCLEOTIDE SEQUENCE</scope>
    <source>
        <strain evidence="8">M5</strain>
    </source>
</reference>
<feature type="compositionally biased region" description="Polar residues" evidence="5">
    <location>
        <begin position="828"/>
        <end position="841"/>
    </location>
</feature>
<dbReference type="Pfam" id="PF04849">
    <property type="entry name" value="HAP1_N"/>
    <property type="match status" value="1"/>
</dbReference>
<organism evidence="8 9">
    <name type="scientific">Daphnia galeata</name>
    <dbReference type="NCBI Taxonomy" id="27404"/>
    <lineage>
        <taxon>Eukaryota</taxon>
        <taxon>Metazoa</taxon>
        <taxon>Ecdysozoa</taxon>
        <taxon>Arthropoda</taxon>
        <taxon>Crustacea</taxon>
        <taxon>Branchiopoda</taxon>
        <taxon>Diplostraca</taxon>
        <taxon>Cladocera</taxon>
        <taxon>Anomopoda</taxon>
        <taxon>Daphniidae</taxon>
        <taxon>Daphnia</taxon>
    </lineage>
</organism>
<dbReference type="EMBL" id="CAKKLH010000001">
    <property type="protein sequence ID" value="CAH0098024.1"/>
    <property type="molecule type" value="Genomic_DNA"/>
</dbReference>
<dbReference type="InterPro" id="IPR051946">
    <property type="entry name" value="Intracell_Traff-Reg"/>
</dbReference>
<comment type="caution">
    <text evidence="8">The sequence shown here is derived from an EMBL/GenBank/DDBJ whole genome shotgun (WGS) entry which is preliminary data.</text>
</comment>
<keyword evidence="4" id="KW-0496">Mitochondrion</keyword>
<evidence type="ECO:0000313" key="9">
    <source>
        <dbReference type="Proteomes" id="UP000789390"/>
    </source>
</evidence>
<feature type="domain" description="HAP1 N-terminal" evidence="7">
    <location>
        <begin position="80"/>
        <end position="349"/>
    </location>
</feature>
<sequence length="887" mass="97151">MGKIGKKKNKKNNGRFGGTNCVPILLSRHAASTKSGPVCPEIASIELGFKGTWTVPVFLVLNLAAGLRSSRVSIVCRWSCSQIGGAMYVIHADDALDSLIADVHSRVLCGERVSQMTKTYNDVEAVTRLLEEKEKDLELAARIGQGLLTRNKALEERLIAVEGELHSAHDTVTQLRHDLLLKGELLQIYSNDFDDSSPEGVRAFTTDLLQRKVKGLEDDNRKLRAEASQLASESSETELREEQLLHQVVAQLAEANNHIKNLDEELAGKYDEAGKQREEITSLLKELVSQRHKIRELTLENEDLTMQLRVVRDCQNELVVELSDYKDKYAEILELLHETQEQVKEQNKRSLPTSRGLAGASAPPSRATSNFHPDCLASELELSSLGSESWPSEISTPQTLPRFQYQRVFDTVRCASLAVEPSVLMASTPTTDGSRIQTPRVVVNTSTPIAEISPSFQKAESVLQKLTAASETDYPATSKVGVPGTPGSVDLTHALRRLTPKTTATASAQDGHGWRTPDSIDSILSTGSRSGLSSLNSFHYPEKLKIIKPMEGSATLHHWSRLATPHLGTLLEERPGVTTRETDSKHMAGLNYSRDFLEMYSLFDVEEDEEMEMLPGKSFDTSTSVYTLTNSTTAPHPNSLTRVTSSMPSTYMTSSIDYPSLDHSVNSVESTQTGNRSDPVSTFSTQRSLAEALHERGVGHSIAGWSGLSTPNNSPGCPSPDGSSSRFFYETWGLLAQGAKMIRRTLTGEETPLAPAPPPVPRIARKELETLSQMHLLDKLEKLGLDDVSQSSSSVSPTTLRVALENLTYANGGHLHDIDETLTIESNSPMRRNLSNSSMEAVSSPKMSPMHRSSTSSSVGLNMICDLGSPPSSLTPNLDIRAKFQLV</sequence>
<evidence type="ECO:0000313" key="8">
    <source>
        <dbReference type="EMBL" id="CAH0098024.1"/>
    </source>
</evidence>
<comment type="subcellular location">
    <subcellularLocation>
        <location evidence="1">Mitochondrion</location>
    </subcellularLocation>
</comment>
<dbReference type="PANTHER" id="PTHR15751:SF12">
    <property type="entry name" value="TRAFFICKING KINESIN-BINDING PROTEIN MILT"/>
    <property type="match status" value="1"/>
</dbReference>
<dbReference type="OrthoDB" id="10067624at2759"/>
<dbReference type="Pfam" id="PF12448">
    <property type="entry name" value="Milton"/>
    <property type="match status" value="2"/>
</dbReference>
<feature type="region of interest" description="Disordered" evidence="5">
    <location>
        <begin position="828"/>
        <end position="855"/>
    </location>
</feature>
<dbReference type="GO" id="GO:0017022">
    <property type="term" value="F:myosin binding"/>
    <property type="evidence" value="ECO:0007669"/>
    <property type="project" value="TreeGrafter"/>
</dbReference>
<evidence type="ECO:0000256" key="1">
    <source>
        <dbReference type="ARBA" id="ARBA00004173"/>
    </source>
</evidence>
<dbReference type="AlphaFoldDB" id="A0A8J2WE05"/>
<dbReference type="SMART" id="SM01424">
    <property type="entry name" value="HAP1_N"/>
    <property type="match status" value="1"/>
</dbReference>
<dbReference type="GO" id="GO:0031410">
    <property type="term" value="C:cytoplasmic vesicle"/>
    <property type="evidence" value="ECO:0007669"/>
    <property type="project" value="TreeGrafter"/>
</dbReference>
<dbReference type="PANTHER" id="PTHR15751">
    <property type="entry name" value="TRAFFICKING KINESIN-BINDING PROTEIN"/>
    <property type="match status" value="1"/>
</dbReference>
<dbReference type="GO" id="GO:0047496">
    <property type="term" value="P:vesicle transport along microtubule"/>
    <property type="evidence" value="ECO:0007669"/>
    <property type="project" value="TreeGrafter"/>
</dbReference>
<name>A0A8J2WE05_9CRUS</name>
<feature type="region of interest" description="Disordered" evidence="5">
    <location>
        <begin position="343"/>
        <end position="372"/>
    </location>
</feature>
<dbReference type="SMART" id="SM01423">
    <property type="entry name" value="Milton"/>
    <property type="match status" value="1"/>
</dbReference>
<comment type="similarity">
    <text evidence="2">Belongs to the milton family.</text>
</comment>
<dbReference type="InterPro" id="IPR006933">
    <property type="entry name" value="HAP1_N"/>
</dbReference>
<evidence type="ECO:0000259" key="6">
    <source>
        <dbReference type="SMART" id="SM01423"/>
    </source>
</evidence>
<evidence type="ECO:0000256" key="5">
    <source>
        <dbReference type="SAM" id="MobiDB-lite"/>
    </source>
</evidence>
<evidence type="ECO:0000256" key="2">
    <source>
        <dbReference type="ARBA" id="ARBA00007007"/>
    </source>
</evidence>
<protein>
    <recommendedName>
        <fullName evidence="10">Trafficking kinesin-binding protein milt</fullName>
    </recommendedName>
</protein>
<gene>
    <name evidence="8" type="ORF">DGAL_LOCUS71</name>
</gene>
<dbReference type="Proteomes" id="UP000789390">
    <property type="component" value="Unassembled WGS sequence"/>
</dbReference>
<dbReference type="GO" id="GO:0005739">
    <property type="term" value="C:mitochondrion"/>
    <property type="evidence" value="ECO:0007669"/>
    <property type="project" value="UniProtKB-SubCell"/>
</dbReference>
<dbReference type="InterPro" id="IPR022154">
    <property type="entry name" value="TRAK1/2_C"/>
</dbReference>
<accession>A0A8J2WE05</accession>
<evidence type="ECO:0000256" key="4">
    <source>
        <dbReference type="ARBA" id="ARBA00023128"/>
    </source>
</evidence>
<evidence type="ECO:0000259" key="7">
    <source>
        <dbReference type="SMART" id="SM01424"/>
    </source>
</evidence>